<proteinExistence type="predicted"/>
<protein>
    <submittedName>
        <fullName evidence="1">Uncharacterized protein</fullName>
    </submittedName>
</protein>
<reference evidence="1 2" key="1">
    <citation type="journal article" date="2016" name="Nat. Commun.">
        <title>Thousands of microbial genomes shed light on interconnected biogeochemical processes in an aquifer system.</title>
        <authorList>
            <person name="Anantharaman K."/>
            <person name="Brown C.T."/>
            <person name="Hug L.A."/>
            <person name="Sharon I."/>
            <person name="Castelle C.J."/>
            <person name="Probst A.J."/>
            <person name="Thomas B.C."/>
            <person name="Singh A."/>
            <person name="Wilkins M.J."/>
            <person name="Karaoz U."/>
            <person name="Brodie E.L."/>
            <person name="Williams K.H."/>
            <person name="Hubbard S.S."/>
            <person name="Banfield J.F."/>
        </authorList>
    </citation>
    <scope>NUCLEOTIDE SEQUENCE [LARGE SCALE GENOMIC DNA]</scope>
</reference>
<dbReference type="AlphaFoldDB" id="A0A1G2HGX9"/>
<organism evidence="1 2">
    <name type="scientific">Candidatus Spechtbacteria bacterium RIFCSPLOWO2_01_FULL_46_10</name>
    <dbReference type="NCBI Taxonomy" id="1802163"/>
    <lineage>
        <taxon>Bacteria</taxon>
        <taxon>Candidatus Spechtiibacteriota</taxon>
    </lineage>
</organism>
<dbReference type="EMBL" id="MHOI01000012">
    <property type="protein sequence ID" value="OGZ61703.1"/>
    <property type="molecule type" value="Genomic_DNA"/>
</dbReference>
<dbReference type="STRING" id="1802163.A2932_01410"/>
<comment type="caution">
    <text evidence="1">The sequence shown here is derived from an EMBL/GenBank/DDBJ whole genome shotgun (WGS) entry which is preliminary data.</text>
</comment>
<evidence type="ECO:0000313" key="2">
    <source>
        <dbReference type="Proteomes" id="UP000179153"/>
    </source>
</evidence>
<name>A0A1G2HGX9_9BACT</name>
<sequence length="71" mass="8363">MQEIEHRGYRVMANSYQDDETGKWIPYADIAPIDESPNDPLPMSWEREFDTQQEADDFALDGAQFYIDQNF</sequence>
<dbReference type="Proteomes" id="UP000179153">
    <property type="component" value="Unassembled WGS sequence"/>
</dbReference>
<evidence type="ECO:0000313" key="1">
    <source>
        <dbReference type="EMBL" id="OGZ61703.1"/>
    </source>
</evidence>
<accession>A0A1G2HGX9</accession>
<gene>
    <name evidence="1" type="ORF">A2932_01410</name>
</gene>
<dbReference type="Gene3D" id="3.30.160.350">
    <property type="match status" value="1"/>
</dbReference>